<dbReference type="EMBL" id="CAQQ02389119">
    <property type="status" value="NOT_ANNOTATED_CDS"/>
    <property type="molecule type" value="Genomic_DNA"/>
</dbReference>
<dbReference type="HOGENOM" id="CLU_2212930_0_0_1"/>
<evidence type="ECO:0000313" key="1">
    <source>
        <dbReference type="EnsemblMetazoa" id="MESCA009742-PA"/>
    </source>
</evidence>
<reference evidence="1" key="2">
    <citation type="submission" date="2015-06" db="UniProtKB">
        <authorList>
            <consortium name="EnsemblMetazoa"/>
        </authorList>
    </citation>
    <scope>IDENTIFICATION</scope>
</reference>
<name>T1H0Q7_MEGSC</name>
<dbReference type="EMBL" id="CAQQ02389118">
    <property type="status" value="NOT_ANNOTATED_CDS"/>
    <property type="molecule type" value="Genomic_DNA"/>
</dbReference>
<keyword evidence="2" id="KW-1185">Reference proteome</keyword>
<reference evidence="2" key="1">
    <citation type="submission" date="2013-02" db="EMBL/GenBank/DDBJ databases">
        <authorList>
            <person name="Hughes D."/>
        </authorList>
    </citation>
    <scope>NUCLEOTIDE SEQUENCE</scope>
    <source>
        <strain>Durham</strain>
        <strain evidence="2">NC isolate 2 -- Noor lab</strain>
    </source>
</reference>
<sequence>MKNYDQLAFEKQKNPNRKRKQELLIQQLDVNCEWRVRYDERHHTERSTKLGTICQELRSMGKYLFDGGGYPWAAQSRAKLCPTYFLKEKRSVSEANTGAFSPIGSTK</sequence>
<protein>
    <submittedName>
        <fullName evidence="1">Uncharacterized protein</fullName>
    </submittedName>
</protein>
<organism evidence="1 2">
    <name type="scientific">Megaselia scalaris</name>
    <name type="common">Humpbacked fly</name>
    <name type="synonym">Phora scalaris</name>
    <dbReference type="NCBI Taxonomy" id="36166"/>
    <lineage>
        <taxon>Eukaryota</taxon>
        <taxon>Metazoa</taxon>
        <taxon>Ecdysozoa</taxon>
        <taxon>Arthropoda</taxon>
        <taxon>Hexapoda</taxon>
        <taxon>Insecta</taxon>
        <taxon>Pterygota</taxon>
        <taxon>Neoptera</taxon>
        <taxon>Endopterygota</taxon>
        <taxon>Diptera</taxon>
        <taxon>Brachycera</taxon>
        <taxon>Muscomorpha</taxon>
        <taxon>Platypezoidea</taxon>
        <taxon>Phoridae</taxon>
        <taxon>Megaseliini</taxon>
        <taxon>Megaselia</taxon>
    </lineage>
</organism>
<accession>T1H0Q7</accession>
<dbReference type="AlphaFoldDB" id="T1H0Q7"/>
<evidence type="ECO:0000313" key="2">
    <source>
        <dbReference type="Proteomes" id="UP000015102"/>
    </source>
</evidence>
<dbReference type="EnsemblMetazoa" id="MESCA009742-RA">
    <property type="protein sequence ID" value="MESCA009742-PA"/>
    <property type="gene ID" value="MESCA009742"/>
</dbReference>
<dbReference type="Proteomes" id="UP000015102">
    <property type="component" value="Unassembled WGS sequence"/>
</dbReference>
<proteinExistence type="predicted"/>